<gene>
    <name evidence="7" type="ORF">BLIN9172_03075</name>
</gene>
<evidence type="ECO:0000313" key="7">
    <source>
        <dbReference type="EMBL" id="SMX97907.1"/>
    </source>
</evidence>
<evidence type="ECO:0000256" key="5">
    <source>
        <dbReference type="ARBA" id="ARBA00023204"/>
    </source>
</evidence>
<dbReference type="SUPFAM" id="SSF52980">
    <property type="entry name" value="Restriction endonuclease-like"/>
    <property type="match status" value="1"/>
</dbReference>
<evidence type="ECO:0000256" key="1">
    <source>
        <dbReference type="ARBA" id="ARBA00022722"/>
    </source>
</evidence>
<sequence length="93" mass="10660">MKGVRSRADLVFTKAKIAVFVDGCFWHGCPEHFFMPKTNTDYWSTKIGRNAARDKAVNQTLLDKGWTVMRVWEHEDSSAAADRIEAAWKQATR</sequence>
<dbReference type="NCBIfam" id="TIGR00632">
    <property type="entry name" value="vsr"/>
    <property type="match status" value="1"/>
</dbReference>
<dbReference type="Pfam" id="PF03852">
    <property type="entry name" value="Vsr"/>
    <property type="match status" value="1"/>
</dbReference>
<evidence type="ECO:0000256" key="4">
    <source>
        <dbReference type="ARBA" id="ARBA00022801"/>
    </source>
</evidence>
<evidence type="ECO:0000256" key="3">
    <source>
        <dbReference type="ARBA" id="ARBA00022763"/>
    </source>
</evidence>
<evidence type="ECO:0000256" key="6">
    <source>
        <dbReference type="ARBA" id="ARBA00029466"/>
    </source>
</evidence>
<proteinExistence type="inferred from homology"/>
<dbReference type="EMBL" id="FXYY01000027">
    <property type="protein sequence ID" value="SMX97907.1"/>
    <property type="molecule type" value="Genomic_DNA"/>
</dbReference>
<keyword evidence="3" id="KW-0227">DNA damage</keyword>
<comment type="similarity">
    <text evidence="6">Belongs to the Vsr family.</text>
</comment>
<accession>A0A2H1KDM0</accession>
<keyword evidence="1" id="KW-0540">Nuclease</keyword>
<dbReference type="InterPro" id="IPR004603">
    <property type="entry name" value="DNA_mismatch_endonuc_vsr"/>
</dbReference>
<dbReference type="GO" id="GO:0016787">
    <property type="term" value="F:hydrolase activity"/>
    <property type="evidence" value="ECO:0007669"/>
    <property type="project" value="UniProtKB-KW"/>
</dbReference>
<dbReference type="GO" id="GO:0004519">
    <property type="term" value="F:endonuclease activity"/>
    <property type="evidence" value="ECO:0007669"/>
    <property type="project" value="UniProtKB-KW"/>
</dbReference>
<dbReference type="GO" id="GO:0006298">
    <property type="term" value="P:mismatch repair"/>
    <property type="evidence" value="ECO:0007669"/>
    <property type="project" value="InterPro"/>
</dbReference>
<dbReference type="Proteomes" id="UP000234641">
    <property type="component" value="Unassembled WGS sequence"/>
</dbReference>
<name>A0A2H1KDM0_BRELN</name>
<reference evidence="7 8" key="1">
    <citation type="submission" date="2017-03" db="EMBL/GenBank/DDBJ databases">
        <authorList>
            <person name="Afonso C.L."/>
            <person name="Miller P.J."/>
            <person name="Scott M.A."/>
            <person name="Spackman E."/>
            <person name="Goraichik I."/>
            <person name="Dimitrov K.M."/>
            <person name="Suarez D.L."/>
            <person name="Swayne D.E."/>
        </authorList>
    </citation>
    <scope>NUCLEOTIDE SEQUENCE [LARGE SCALE GENOMIC DNA]</scope>
    <source>
        <strain evidence="7 8">ATCC 9172</strain>
    </source>
</reference>
<keyword evidence="4" id="KW-0378">Hydrolase</keyword>
<protein>
    <submittedName>
        <fullName evidence="7">DNA mismatch endonuclease Vsr</fullName>
    </submittedName>
</protein>
<evidence type="ECO:0000256" key="2">
    <source>
        <dbReference type="ARBA" id="ARBA00022759"/>
    </source>
</evidence>
<dbReference type="InterPro" id="IPR011335">
    <property type="entry name" value="Restrct_endonuc-II-like"/>
</dbReference>
<dbReference type="Gene3D" id="3.40.960.10">
    <property type="entry name" value="VSR Endonuclease"/>
    <property type="match status" value="1"/>
</dbReference>
<keyword evidence="2 7" id="KW-0255">Endonuclease</keyword>
<evidence type="ECO:0000313" key="8">
    <source>
        <dbReference type="Proteomes" id="UP000234641"/>
    </source>
</evidence>
<keyword evidence="5" id="KW-0234">DNA repair</keyword>
<organism evidence="7 8">
    <name type="scientific">Brevibacterium linens ATCC 9172</name>
    <dbReference type="NCBI Taxonomy" id="1255617"/>
    <lineage>
        <taxon>Bacteria</taxon>
        <taxon>Bacillati</taxon>
        <taxon>Actinomycetota</taxon>
        <taxon>Actinomycetes</taxon>
        <taxon>Micrococcales</taxon>
        <taxon>Brevibacteriaceae</taxon>
        <taxon>Brevibacterium</taxon>
    </lineage>
</organism>
<dbReference type="AlphaFoldDB" id="A0A2H1KDM0"/>